<dbReference type="Proteomes" id="UP000009309">
    <property type="component" value="Unassembled WGS sequence"/>
</dbReference>
<evidence type="ECO:0000256" key="2">
    <source>
        <dbReference type="ARBA" id="ARBA00023015"/>
    </source>
</evidence>
<dbReference type="AlphaFoldDB" id="I2GLU2"/>
<dbReference type="Gene3D" id="1.10.10.10">
    <property type="entry name" value="Winged helix-like DNA-binding domain superfamily/Winged helix DNA-binding domain"/>
    <property type="match status" value="1"/>
</dbReference>
<evidence type="ECO:0000259" key="7">
    <source>
        <dbReference type="Pfam" id="PF04545"/>
    </source>
</evidence>
<accession>I2GLU2</accession>
<evidence type="ECO:0000313" key="8">
    <source>
        <dbReference type="EMBL" id="CCH54868.1"/>
    </source>
</evidence>
<evidence type="ECO:0000313" key="9">
    <source>
        <dbReference type="Proteomes" id="UP000009309"/>
    </source>
</evidence>
<gene>
    <name evidence="8" type="ORF">BN8_04082</name>
</gene>
<keyword evidence="4" id="KW-0238">DNA-binding</keyword>
<dbReference type="InterPro" id="IPR007630">
    <property type="entry name" value="RNA_pol_sigma70_r4"/>
</dbReference>
<dbReference type="InterPro" id="IPR014284">
    <property type="entry name" value="RNA_pol_sigma-70_dom"/>
</dbReference>
<proteinExistence type="inferred from homology"/>
<feature type="domain" description="RNA polymerase sigma-70 region 2" evidence="6">
    <location>
        <begin position="26"/>
        <end position="93"/>
    </location>
</feature>
<evidence type="ECO:0000256" key="4">
    <source>
        <dbReference type="ARBA" id="ARBA00023125"/>
    </source>
</evidence>
<dbReference type="NCBIfam" id="TIGR02937">
    <property type="entry name" value="sigma70-ECF"/>
    <property type="match status" value="1"/>
</dbReference>
<evidence type="ECO:0000259" key="6">
    <source>
        <dbReference type="Pfam" id="PF04542"/>
    </source>
</evidence>
<feature type="domain" description="RNA polymerase sigma-70 region 4" evidence="7">
    <location>
        <begin position="128"/>
        <end position="175"/>
    </location>
</feature>
<evidence type="ECO:0000256" key="1">
    <source>
        <dbReference type="ARBA" id="ARBA00010641"/>
    </source>
</evidence>
<comment type="caution">
    <text evidence="8">The sequence shown here is derived from an EMBL/GenBank/DDBJ whole genome shotgun (WGS) entry which is preliminary data.</text>
</comment>
<keyword evidence="3" id="KW-0731">Sigma factor</keyword>
<dbReference type="InterPro" id="IPR007627">
    <property type="entry name" value="RNA_pol_sigma70_r2"/>
</dbReference>
<dbReference type="RefSeq" id="WP_009283444.1">
    <property type="nucleotide sequence ID" value="NZ_CAIT01000007.1"/>
</dbReference>
<dbReference type="EMBL" id="CAIT01000007">
    <property type="protein sequence ID" value="CCH54868.1"/>
    <property type="molecule type" value="Genomic_DNA"/>
</dbReference>
<dbReference type="InterPro" id="IPR013325">
    <property type="entry name" value="RNA_pol_sigma_r2"/>
</dbReference>
<dbReference type="PANTHER" id="PTHR43133:SF51">
    <property type="entry name" value="RNA POLYMERASE SIGMA FACTOR"/>
    <property type="match status" value="1"/>
</dbReference>
<dbReference type="InterPro" id="IPR013324">
    <property type="entry name" value="RNA_pol_sigma_r3/r4-like"/>
</dbReference>
<dbReference type="InterPro" id="IPR036388">
    <property type="entry name" value="WH-like_DNA-bd_sf"/>
</dbReference>
<protein>
    <submittedName>
        <fullName evidence="8">WGS project CAIT00000000 data, contig 7</fullName>
    </submittedName>
</protein>
<dbReference type="STRING" id="1185876.BN8_04082"/>
<dbReference type="CDD" id="cd06171">
    <property type="entry name" value="Sigma70_r4"/>
    <property type="match status" value="1"/>
</dbReference>
<dbReference type="GO" id="GO:0003677">
    <property type="term" value="F:DNA binding"/>
    <property type="evidence" value="ECO:0007669"/>
    <property type="project" value="UniProtKB-KW"/>
</dbReference>
<dbReference type="OrthoDB" id="1027298at2"/>
<keyword evidence="2" id="KW-0805">Transcription regulation</keyword>
<name>I2GLU2_9BACT</name>
<dbReference type="GO" id="GO:0006352">
    <property type="term" value="P:DNA-templated transcription initiation"/>
    <property type="evidence" value="ECO:0007669"/>
    <property type="project" value="InterPro"/>
</dbReference>
<comment type="similarity">
    <text evidence="1">Belongs to the sigma-70 factor family. ECF subfamily.</text>
</comment>
<reference evidence="8 9" key="1">
    <citation type="journal article" date="2012" name="J. Bacteriol.">
        <title>Genome Sequence of the Filamentous Bacterium Fibrisoma limi BUZ 3T.</title>
        <authorList>
            <person name="Filippini M."/>
            <person name="Qi W."/>
            <person name="Jaenicke S."/>
            <person name="Goesmann A."/>
            <person name="Smits T.H."/>
            <person name="Bagheri H.C."/>
        </authorList>
    </citation>
    <scope>NUCLEOTIDE SEQUENCE [LARGE SCALE GENOMIC DNA]</scope>
    <source>
        <strain evidence="9">BUZ 3T</strain>
    </source>
</reference>
<dbReference type="Gene3D" id="1.10.1740.10">
    <property type="match status" value="1"/>
</dbReference>
<dbReference type="eggNOG" id="COG1595">
    <property type="taxonomic scope" value="Bacteria"/>
</dbReference>
<evidence type="ECO:0000256" key="3">
    <source>
        <dbReference type="ARBA" id="ARBA00023082"/>
    </source>
</evidence>
<dbReference type="InterPro" id="IPR039425">
    <property type="entry name" value="RNA_pol_sigma-70-like"/>
</dbReference>
<evidence type="ECO:0000256" key="5">
    <source>
        <dbReference type="ARBA" id="ARBA00023163"/>
    </source>
</evidence>
<dbReference type="SUPFAM" id="SSF88946">
    <property type="entry name" value="Sigma2 domain of RNA polymerase sigma factors"/>
    <property type="match status" value="1"/>
</dbReference>
<dbReference type="PANTHER" id="PTHR43133">
    <property type="entry name" value="RNA POLYMERASE ECF-TYPE SIGMA FACTO"/>
    <property type="match status" value="1"/>
</dbReference>
<keyword evidence="5" id="KW-0804">Transcription</keyword>
<dbReference type="GO" id="GO:0016987">
    <property type="term" value="F:sigma factor activity"/>
    <property type="evidence" value="ECO:0007669"/>
    <property type="project" value="UniProtKB-KW"/>
</dbReference>
<dbReference type="Pfam" id="PF04545">
    <property type="entry name" value="Sigma70_r4"/>
    <property type="match status" value="1"/>
</dbReference>
<dbReference type="Pfam" id="PF04542">
    <property type="entry name" value="Sigma70_r2"/>
    <property type="match status" value="1"/>
</dbReference>
<keyword evidence="9" id="KW-1185">Reference proteome</keyword>
<organism evidence="8 9">
    <name type="scientific">Fibrisoma limi BUZ 3</name>
    <dbReference type="NCBI Taxonomy" id="1185876"/>
    <lineage>
        <taxon>Bacteria</taxon>
        <taxon>Pseudomonadati</taxon>
        <taxon>Bacteroidota</taxon>
        <taxon>Cytophagia</taxon>
        <taxon>Cytophagales</taxon>
        <taxon>Spirosomataceae</taxon>
        <taxon>Fibrisoma</taxon>
    </lineage>
</organism>
<dbReference type="SUPFAM" id="SSF88659">
    <property type="entry name" value="Sigma3 and sigma4 domains of RNA polymerase sigma factors"/>
    <property type="match status" value="1"/>
</dbReference>
<sequence length="183" mass="21929">MKSPLNDEELVRLYVDTHQSDYFNILYERYVTKVYNRCMSFFKDHETAQDLTQDIFVRVFTRLDNFQQRAAFSTWLYSISYNYCMDHIRTGKRLNTMPLESEFADEVADSDDSSTLHARLQQLSQFVDDLPQFERNLLSMKYEQGKNVQEISEELKLSESAVKMRLKRTRDKVRELHTRRARL</sequence>